<evidence type="ECO:0000313" key="2">
    <source>
        <dbReference type="Proteomes" id="UP000053558"/>
    </source>
</evidence>
<proteinExistence type="predicted"/>
<organism evidence="1 2">
    <name type="scientific">Coniophora puteana (strain RWD-64-598)</name>
    <name type="common">Brown rot fungus</name>
    <dbReference type="NCBI Taxonomy" id="741705"/>
    <lineage>
        <taxon>Eukaryota</taxon>
        <taxon>Fungi</taxon>
        <taxon>Dikarya</taxon>
        <taxon>Basidiomycota</taxon>
        <taxon>Agaricomycotina</taxon>
        <taxon>Agaricomycetes</taxon>
        <taxon>Agaricomycetidae</taxon>
        <taxon>Boletales</taxon>
        <taxon>Coniophorineae</taxon>
        <taxon>Coniophoraceae</taxon>
        <taxon>Coniophora</taxon>
    </lineage>
</organism>
<evidence type="ECO:0000313" key="1">
    <source>
        <dbReference type="EMBL" id="EIW86995.1"/>
    </source>
</evidence>
<dbReference type="AlphaFoldDB" id="A0A5M3N827"/>
<comment type="caution">
    <text evidence="1">The sequence shown here is derived from an EMBL/GenBank/DDBJ whole genome shotgun (WGS) entry which is preliminary data.</text>
</comment>
<protein>
    <submittedName>
        <fullName evidence="1">Uncharacterized protein</fullName>
    </submittedName>
</protein>
<dbReference type="RefSeq" id="XP_007762822.1">
    <property type="nucleotide sequence ID" value="XM_007764632.1"/>
</dbReference>
<reference evidence="2" key="1">
    <citation type="journal article" date="2012" name="Science">
        <title>The Paleozoic origin of enzymatic lignin decomposition reconstructed from 31 fungal genomes.</title>
        <authorList>
            <person name="Floudas D."/>
            <person name="Binder M."/>
            <person name="Riley R."/>
            <person name="Barry K."/>
            <person name="Blanchette R.A."/>
            <person name="Henrissat B."/>
            <person name="Martinez A.T."/>
            <person name="Otillar R."/>
            <person name="Spatafora J.W."/>
            <person name="Yadav J.S."/>
            <person name="Aerts A."/>
            <person name="Benoit I."/>
            <person name="Boyd A."/>
            <person name="Carlson A."/>
            <person name="Copeland A."/>
            <person name="Coutinho P.M."/>
            <person name="de Vries R.P."/>
            <person name="Ferreira P."/>
            <person name="Findley K."/>
            <person name="Foster B."/>
            <person name="Gaskell J."/>
            <person name="Glotzer D."/>
            <person name="Gorecki P."/>
            <person name="Heitman J."/>
            <person name="Hesse C."/>
            <person name="Hori C."/>
            <person name="Igarashi K."/>
            <person name="Jurgens J.A."/>
            <person name="Kallen N."/>
            <person name="Kersten P."/>
            <person name="Kohler A."/>
            <person name="Kuees U."/>
            <person name="Kumar T.K.A."/>
            <person name="Kuo A."/>
            <person name="LaButti K."/>
            <person name="Larrondo L.F."/>
            <person name="Lindquist E."/>
            <person name="Ling A."/>
            <person name="Lombard V."/>
            <person name="Lucas S."/>
            <person name="Lundell T."/>
            <person name="Martin R."/>
            <person name="McLaughlin D.J."/>
            <person name="Morgenstern I."/>
            <person name="Morin E."/>
            <person name="Murat C."/>
            <person name="Nagy L.G."/>
            <person name="Nolan M."/>
            <person name="Ohm R.A."/>
            <person name="Patyshakuliyeva A."/>
            <person name="Rokas A."/>
            <person name="Ruiz-Duenas F.J."/>
            <person name="Sabat G."/>
            <person name="Salamov A."/>
            <person name="Samejima M."/>
            <person name="Schmutz J."/>
            <person name="Slot J.C."/>
            <person name="St John F."/>
            <person name="Stenlid J."/>
            <person name="Sun H."/>
            <person name="Sun S."/>
            <person name="Syed K."/>
            <person name="Tsang A."/>
            <person name="Wiebenga A."/>
            <person name="Young D."/>
            <person name="Pisabarro A."/>
            <person name="Eastwood D.C."/>
            <person name="Martin F."/>
            <person name="Cullen D."/>
            <person name="Grigoriev I.V."/>
            <person name="Hibbett D.S."/>
        </authorList>
    </citation>
    <scope>NUCLEOTIDE SEQUENCE [LARGE SCALE GENOMIC DNA]</scope>
    <source>
        <strain evidence="2">RWD-64-598 SS2</strain>
    </source>
</reference>
<dbReference type="EMBL" id="JH711573">
    <property type="protein sequence ID" value="EIW86995.1"/>
    <property type="molecule type" value="Genomic_DNA"/>
</dbReference>
<sequence>ECVFAFSETSEITSTVRPPSGSRSTLKPSSAEIASCELSLQVQLEQVGTLIVVTMIWAFSIRRGFRDFVCLVH</sequence>
<name>A0A5M3N827_CONPW</name>
<dbReference type="KEGG" id="cput:CONPUDRAFT_79181"/>
<gene>
    <name evidence="1" type="ORF">CONPUDRAFT_79181</name>
</gene>
<dbReference type="GeneID" id="19209878"/>
<keyword evidence="2" id="KW-1185">Reference proteome</keyword>
<accession>A0A5M3N827</accession>
<dbReference type="Proteomes" id="UP000053558">
    <property type="component" value="Unassembled WGS sequence"/>
</dbReference>
<feature type="non-terminal residue" evidence="1">
    <location>
        <position position="1"/>
    </location>
</feature>